<dbReference type="STRING" id="578462.A0A0L0SDK3"/>
<dbReference type="AlphaFoldDB" id="A0A0L0SDK3"/>
<feature type="domain" description="Histone deacetylase" evidence="1">
    <location>
        <begin position="10"/>
        <end position="87"/>
    </location>
</feature>
<evidence type="ECO:0000313" key="3">
    <source>
        <dbReference type="Proteomes" id="UP000054350"/>
    </source>
</evidence>
<proteinExistence type="predicted"/>
<dbReference type="InterPro" id="IPR023696">
    <property type="entry name" value="Ureohydrolase_dom_sf"/>
</dbReference>
<dbReference type="Proteomes" id="UP000054350">
    <property type="component" value="Unassembled WGS sequence"/>
</dbReference>
<gene>
    <name evidence="2" type="ORF">AMAG_18538</name>
</gene>
<dbReference type="InterPro" id="IPR037138">
    <property type="entry name" value="His_deacetylse_dom_sf"/>
</dbReference>
<reference evidence="2 3" key="1">
    <citation type="submission" date="2009-11" db="EMBL/GenBank/DDBJ databases">
        <title>Annotation of Allomyces macrogynus ATCC 38327.</title>
        <authorList>
            <consortium name="The Broad Institute Genome Sequencing Platform"/>
            <person name="Russ C."/>
            <person name="Cuomo C."/>
            <person name="Burger G."/>
            <person name="Gray M.W."/>
            <person name="Holland P.W.H."/>
            <person name="King N."/>
            <person name="Lang F.B.F."/>
            <person name="Roger A.J."/>
            <person name="Ruiz-Trillo I."/>
            <person name="Young S.K."/>
            <person name="Zeng Q."/>
            <person name="Gargeya S."/>
            <person name="Fitzgerald M."/>
            <person name="Haas B."/>
            <person name="Abouelleil A."/>
            <person name="Alvarado L."/>
            <person name="Arachchi H.M."/>
            <person name="Berlin A."/>
            <person name="Chapman S.B."/>
            <person name="Gearin G."/>
            <person name="Goldberg J."/>
            <person name="Griggs A."/>
            <person name="Gujja S."/>
            <person name="Hansen M."/>
            <person name="Heiman D."/>
            <person name="Howarth C."/>
            <person name="Larimer J."/>
            <person name="Lui A."/>
            <person name="MacDonald P.J.P."/>
            <person name="McCowen C."/>
            <person name="Montmayeur A."/>
            <person name="Murphy C."/>
            <person name="Neiman D."/>
            <person name="Pearson M."/>
            <person name="Priest M."/>
            <person name="Roberts A."/>
            <person name="Saif S."/>
            <person name="Shea T."/>
            <person name="Sisk P."/>
            <person name="Stolte C."/>
            <person name="Sykes S."/>
            <person name="Wortman J."/>
            <person name="Nusbaum C."/>
            <person name="Birren B."/>
        </authorList>
    </citation>
    <scope>NUCLEOTIDE SEQUENCE [LARGE SCALE GENOMIC DNA]</scope>
    <source>
        <strain evidence="2 3">ATCC 38327</strain>
    </source>
</reference>
<reference evidence="3" key="2">
    <citation type="submission" date="2009-11" db="EMBL/GenBank/DDBJ databases">
        <title>The Genome Sequence of Allomyces macrogynus strain ATCC 38327.</title>
        <authorList>
            <consortium name="The Broad Institute Genome Sequencing Platform"/>
            <person name="Russ C."/>
            <person name="Cuomo C."/>
            <person name="Shea T."/>
            <person name="Young S.K."/>
            <person name="Zeng Q."/>
            <person name="Koehrsen M."/>
            <person name="Haas B."/>
            <person name="Borodovsky M."/>
            <person name="Guigo R."/>
            <person name="Alvarado L."/>
            <person name="Berlin A."/>
            <person name="Borenstein D."/>
            <person name="Chen Z."/>
            <person name="Engels R."/>
            <person name="Freedman E."/>
            <person name="Gellesch M."/>
            <person name="Goldberg J."/>
            <person name="Griggs A."/>
            <person name="Gujja S."/>
            <person name="Heiman D."/>
            <person name="Hepburn T."/>
            <person name="Howarth C."/>
            <person name="Jen D."/>
            <person name="Larson L."/>
            <person name="Lewis B."/>
            <person name="Mehta T."/>
            <person name="Park D."/>
            <person name="Pearson M."/>
            <person name="Roberts A."/>
            <person name="Saif S."/>
            <person name="Shenoy N."/>
            <person name="Sisk P."/>
            <person name="Stolte C."/>
            <person name="Sykes S."/>
            <person name="Walk T."/>
            <person name="White J."/>
            <person name="Yandava C."/>
            <person name="Burger G."/>
            <person name="Gray M.W."/>
            <person name="Holland P.W.H."/>
            <person name="King N."/>
            <person name="Lang F.B.F."/>
            <person name="Roger A.J."/>
            <person name="Ruiz-Trillo I."/>
            <person name="Lander E."/>
            <person name="Nusbaum C."/>
        </authorList>
    </citation>
    <scope>NUCLEOTIDE SEQUENCE [LARGE SCALE GENOMIC DNA]</scope>
    <source>
        <strain evidence="3">ATCC 38327</strain>
    </source>
</reference>
<organism evidence="2 3">
    <name type="scientific">Allomyces macrogynus (strain ATCC 38327)</name>
    <name type="common">Allomyces javanicus var. macrogynus</name>
    <dbReference type="NCBI Taxonomy" id="578462"/>
    <lineage>
        <taxon>Eukaryota</taxon>
        <taxon>Fungi</taxon>
        <taxon>Fungi incertae sedis</taxon>
        <taxon>Blastocladiomycota</taxon>
        <taxon>Blastocladiomycetes</taxon>
        <taxon>Blastocladiales</taxon>
        <taxon>Blastocladiaceae</taxon>
        <taxon>Allomyces</taxon>
    </lineage>
</organism>
<dbReference type="SUPFAM" id="SSF52768">
    <property type="entry name" value="Arginase/deacetylase"/>
    <property type="match status" value="1"/>
</dbReference>
<dbReference type="Pfam" id="PF00850">
    <property type="entry name" value="Hist_deacetyl"/>
    <property type="match status" value="1"/>
</dbReference>
<keyword evidence="3" id="KW-1185">Reference proteome</keyword>
<dbReference type="EMBL" id="GG745336">
    <property type="protein sequence ID" value="KNE60460.1"/>
    <property type="molecule type" value="Genomic_DNA"/>
</dbReference>
<accession>A0A0L0SDK3</accession>
<sequence length="130" mass="14407">MVHGLIRALHFLDHENLDMIPPSVASPDDLLQFHTRSYLDVISKCARGTPVSAGTLSRHGLEDDCPVFHGLAAHVRLAGGGSITAARTPHRWRPASRARRVRRRVLLRERRGVVRADPACDPRAGARARR</sequence>
<name>A0A0L0SDK3_ALLM3</name>
<evidence type="ECO:0000313" key="2">
    <source>
        <dbReference type="EMBL" id="KNE60460.1"/>
    </source>
</evidence>
<evidence type="ECO:0000259" key="1">
    <source>
        <dbReference type="Pfam" id="PF00850"/>
    </source>
</evidence>
<dbReference type="VEuPathDB" id="FungiDB:AMAG_18538"/>
<dbReference type="InterPro" id="IPR023801">
    <property type="entry name" value="His_deacetylse_dom"/>
</dbReference>
<dbReference type="OrthoDB" id="73273at2759"/>
<protein>
    <recommendedName>
        <fullName evidence="1">Histone deacetylase domain-containing protein</fullName>
    </recommendedName>
</protein>
<dbReference type="Gene3D" id="3.40.800.20">
    <property type="entry name" value="Histone deacetylase domain"/>
    <property type="match status" value="1"/>
</dbReference>